<dbReference type="Pfam" id="PF11236">
    <property type="entry name" value="DUF3037"/>
    <property type="match status" value="1"/>
</dbReference>
<comment type="caution">
    <text evidence="1">The sequence shown here is derived from an EMBL/GenBank/DDBJ whole genome shotgun (WGS) entry which is preliminary data.</text>
</comment>
<accession>E6QPH4</accession>
<evidence type="ECO:0008006" key="2">
    <source>
        <dbReference type="Google" id="ProtNLM"/>
    </source>
</evidence>
<protein>
    <recommendedName>
        <fullName evidence="2">DUF3037 domain-containing protein</fullName>
    </recommendedName>
</protein>
<dbReference type="InterPro" id="IPR021398">
    <property type="entry name" value="DUF3037"/>
</dbReference>
<proteinExistence type="predicted"/>
<gene>
    <name evidence="1" type="ORF">CARN6_2701</name>
</gene>
<reference evidence="1" key="1">
    <citation type="submission" date="2009-10" db="EMBL/GenBank/DDBJ databases">
        <title>Diversity of trophic interactions inside an arsenic-rich microbial ecosystem.</title>
        <authorList>
            <person name="Bertin P.N."/>
            <person name="Heinrich-Salmeron A."/>
            <person name="Pelletier E."/>
            <person name="Goulhen-Chollet F."/>
            <person name="Arsene-Ploetze F."/>
            <person name="Gallien S."/>
            <person name="Calteau A."/>
            <person name="Vallenet D."/>
            <person name="Casiot C."/>
            <person name="Chane-Woon-Ming B."/>
            <person name="Giloteaux L."/>
            <person name="Barakat M."/>
            <person name="Bonnefoy V."/>
            <person name="Bruneel O."/>
            <person name="Chandler M."/>
            <person name="Cleiss J."/>
            <person name="Duran R."/>
            <person name="Elbaz-Poulichet F."/>
            <person name="Fonknechten N."/>
            <person name="Lauga B."/>
            <person name="Mornico D."/>
            <person name="Ortet P."/>
            <person name="Schaeffer C."/>
            <person name="Siguier P."/>
            <person name="Alexander Thil Smith A."/>
            <person name="Van Dorsselaer A."/>
            <person name="Weissenbach J."/>
            <person name="Medigue C."/>
            <person name="Le Paslier D."/>
        </authorList>
    </citation>
    <scope>NUCLEOTIDE SEQUENCE</scope>
</reference>
<dbReference type="EMBL" id="CABQ01000325">
    <property type="protein sequence ID" value="CBI09145.1"/>
    <property type="molecule type" value="Genomic_DNA"/>
</dbReference>
<name>E6QPH4_9ZZZZ</name>
<sequence length="286" mass="32029">MRNEFVHIGVLLREAGRASGVGGERSAGGRVAALRFTSDWRRVRCLDPDVDTAMLEGLESELRRRFAEEPEGNLLHVLEDSFSNCVQMTTAKAYLAESVEAGVEELMRLYVEPQKRERQSRLSGRAAIQSAMRTEFERVGVWDLMRKRIRAAEYTRPGDPLRIDAGYRPNGVIRMFHAVSLEHTGGVGGGMGVEMAKVLAFSAASLRAGVERVEKAELDLAAIIEPWSRIAGRDEPRRELAGEEDADERFGAYRFAVETMEEHRIRVLTTTDLGRLAETARLELRV</sequence>
<dbReference type="AlphaFoldDB" id="E6QPH4"/>
<evidence type="ECO:0000313" key="1">
    <source>
        <dbReference type="EMBL" id="CBI09145.1"/>
    </source>
</evidence>
<organism evidence="1">
    <name type="scientific">mine drainage metagenome</name>
    <dbReference type="NCBI Taxonomy" id="410659"/>
    <lineage>
        <taxon>unclassified sequences</taxon>
        <taxon>metagenomes</taxon>
        <taxon>ecological metagenomes</taxon>
    </lineage>
</organism>